<accession>A0ABR6JHR6</accession>
<gene>
    <name evidence="4" type="ORF">FHR60_000942</name>
</gene>
<evidence type="ECO:0000256" key="2">
    <source>
        <dbReference type="ARBA" id="ARBA00022837"/>
    </source>
</evidence>
<feature type="domain" description="PilY1 beta-propeller" evidence="3">
    <location>
        <begin position="717"/>
        <end position="1091"/>
    </location>
</feature>
<name>A0ABR6JHR6_9XANT</name>
<dbReference type="Pfam" id="PF05567">
    <property type="entry name" value="T4P_PilY1"/>
    <property type="match status" value="1"/>
</dbReference>
<organism evidence="4 5">
    <name type="scientific">Xanthomonas cannabis</name>
    <dbReference type="NCBI Taxonomy" id="1885674"/>
    <lineage>
        <taxon>Bacteria</taxon>
        <taxon>Pseudomonadati</taxon>
        <taxon>Pseudomonadota</taxon>
        <taxon>Gammaproteobacteria</taxon>
        <taxon>Lysobacterales</taxon>
        <taxon>Lysobacteraceae</taxon>
        <taxon>Xanthomonas</taxon>
    </lineage>
</organism>
<reference evidence="4 5" key="1">
    <citation type="submission" date="2020-08" db="EMBL/GenBank/DDBJ databases">
        <title>Studying the diversity of plant-associated saprophytic bacteria and their role in host health and plant-pathogen interactions.</title>
        <authorList>
            <person name="Potnis N."/>
        </authorList>
    </citation>
    <scope>NUCLEOTIDE SEQUENCE [LARGE SCALE GENOMIC DNA]</scope>
    <source>
        <strain evidence="4 5">F16</strain>
    </source>
</reference>
<dbReference type="InterPro" id="IPR008707">
    <property type="entry name" value="B-propeller_PilY1"/>
</dbReference>
<protein>
    <submittedName>
        <fullName evidence="4">Type IV pilus assembly protein PilY1</fullName>
    </submittedName>
</protein>
<evidence type="ECO:0000313" key="5">
    <source>
        <dbReference type="Proteomes" id="UP000554726"/>
    </source>
</evidence>
<dbReference type="Proteomes" id="UP000554726">
    <property type="component" value="Unassembled WGS sequence"/>
</dbReference>
<keyword evidence="5" id="KW-1185">Reference proteome</keyword>
<dbReference type="EMBL" id="JACHNS010000001">
    <property type="protein sequence ID" value="MBB4592319.1"/>
    <property type="molecule type" value="Genomic_DNA"/>
</dbReference>
<evidence type="ECO:0000256" key="1">
    <source>
        <dbReference type="ARBA" id="ARBA00022723"/>
    </source>
</evidence>
<keyword evidence="2" id="KW-0106">Calcium</keyword>
<evidence type="ECO:0000313" key="4">
    <source>
        <dbReference type="EMBL" id="MBB4592319.1"/>
    </source>
</evidence>
<evidence type="ECO:0000259" key="3">
    <source>
        <dbReference type="Pfam" id="PF05567"/>
    </source>
</evidence>
<keyword evidence="1" id="KW-0479">Metal-binding</keyword>
<comment type="caution">
    <text evidence="4">The sequence shown here is derived from an EMBL/GenBank/DDBJ whole genome shotgun (WGS) entry which is preliminary data.</text>
</comment>
<sequence>MPSRKARISIASCAAGLIGLGLVYILTAAQGQGNLAQEPLNNQVTVPPAFIMAVDDSGSMTFQTQFPGSDGEGCWSNARQSFFLSRGVLNTSGSDCGYNHVIVGPRIDPARSGVPPIDLYGFARSSAYNPTYYDPQVRYEPWVDENRQSYAAASTVATRIDPRPTNTDTVNLTADSLWDNWFDASTMQDGMVIPQGVLFRRVSYVYNNNGTLRRVDYGAIQTSNGGTWNGGIVDILISTRRSVFFTPYTSDSDPLPSLPGESNAYGSVPRVRVLNACGSGCDLWKYTIPATGATAALQNFANWFSFYGNRNKAMIAGMTRSLADTSNLRVGYFRINQNASFDSTSDLLPMRNMAADSEKSLLYKDLIALTASGGTPNREAVNAAGIQFTRTDSAAPVQLACQKNAVMLFTDGYSNGNGATVDNEKGDGGMGAPFSDTYSNTMADIAAKYYNNIDGASPIRPDLPAGLVPVAAACATAPGVRLDCQKNLHINFYGVTLGARGNLFNPDVVQDPYVTSSIYDNWPARSDNNPSTIDDIWHAAVNTRGEYINARTPADITSAMRRVLTSVTSGNSPSGTAAQTGARIGTGSFSVAPSYRIEGDGTDWFGRLVGSQVAVDPITRLATTTAAWEASARMPNFNSRNVVVNKAGVASIFSFANVSLADLCTKPTSLYPGMSLCSESGLITLGATAATAIAYLKGDSSGEVRMKGKFRDRTTVLGDIVNSTPVISSPTDDFGYRALPGVLGTSYDTYLTSKAASRRYMVYVGANDGMLHAFDGGMGATGTMDVNGGSERFAYIPSTALGHLGNLLLPNDPTRLNDQKFAHRYFVDGPVVTADAYYGASWKTIAVGAAGAGGRSVFALDVSDPSSFSPSSRLWEISDLDSSLSSAIRSNIGHVLSKPVVVPVKNSAGTVTWKAVFGNGYNSQSGKAVLFMVDIKTGTPTVTMIEAGEASNVVAGSNGLGSIVVLDRWGGASLTDGVRDGYADTVYGADQKGAIWKFDLRSSAGSVAVPLFTGRTSVEAGKTYRQPIMGGLVASAGDSGGVMLFFGTGSFSFVGDPGDEAIQSLYGINDVSRGAVVTTLTRANLQGSTVSSLNGDRILSRSAAPSNAQGWFVDLPAKERMVGNPAIASGVVFMPTYTPSLRGAGCSLDGTNWLFGIDTRTGNGGLFNARKGSPTGARFDSGVAGTPLATSGSAPVKDVGVSAIPRLSPAGNAAGAPPGGSSCWMVVTAAGSAPLYVPYPCGRQSWRQIQ</sequence>
<dbReference type="RefSeq" id="WP_184439173.1">
    <property type="nucleotide sequence ID" value="NZ_JACHNS010000001.1"/>
</dbReference>
<proteinExistence type="predicted"/>